<dbReference type="PANTHER" id="PTHR30204">
    <property type="entry name" value="REDOX-CYCLING DRUG-SENSING TRANSCRIPTIONAL ACTIVATOR SOXR"/>
    <property type="match status" value="1"/>
</dbReference>
<dbReference type="PRINTS" id="PR00040">
    <property type="entry name" value="HTHMERR"/>
</dbReference>
<protein>
    <submittedName>
        <fullName evidence="3">MerR family transcriptional regulator</fullName>
    </submittedName>
</protein>
<feature type="domain" description="HTH merR-type" evidence="2">
    <location>
        <begin position="1"/>
        <end position="68"/>
    </location>
</feature>
<dbReference type="SUPFAM" id="SSF46955">
    <property type="entry name" value="Putative DNA-binding domain"/>
    <property type="match status" value="1"/>
</dbReference>
<dbReference type="PROSITE" id="PS50937">
    <property type="entry name" value="HTH_MERR_2"/>
    <property type="match status" value="1"/>
</dbReference>
<dbReference type="InterPro" id="IPR047057">
    <property type="entry name" value="MerR_fam"/>
</dbReference>
<dbReference type="Proteomes" id="UP001156690">
    <property type="component" value="Unassembled WGS sequence"/>
</dbReference>
<keyword evidence="4" id="KW-1185">Reference proteome</keyword>
<dbReference type="GO" id="GO:0003677">
    <property type="term" value="F:DNA binding"/>
    <property type="evidence" value="ECO:0007669"/>
    <property type="project" value="UniProtKB-KW"/>
</dbReference>
<dbReference type="PANTHER" id="PTHR30204:SF92">
    <property type="entry name" value="HTH-TYPE TRANSCRIPTIONAL REGULATOR ZNTR"/>
    <property type="match status" value="1"/>
</dbReference>
<evidence type="ECO:0000256" key="1">
    <source>
        <dbReference type="ARBA" id="ARBA00023125"/>
    </source>
</evidence>
<dbReference type="GO" id="GO:0003700">
    <property type="term" value="F:DNA-binding transcription factor activity"/>
    <property type="evidence" value="ECO:0007669"/>
    <property type="project" value="InterPro"/>
</dbReference>
<comment type="caution">
    <text evidence="3">The sequence shown here is derived from an EMBL/GenBank/DDBJ whole genome shotgun (WGS) entry which is preliminary data.</text>
</comment>
<accession>A0AAV5NNY8</accession>
<dbReference type="SMART" id="SM00422">
    <property type="entry name" value="HTH_MERR"/>
    <property type="match status" value="1"/>
</dbReference>
<dbReference type="InterPro" id="IPR009061">
    <property type="entry name" value="DNA-bd_dom_put_sf"/>
</dbReference>
<keyword evidence="1" id="KW-0238">DNA-binding</keyword>
<organism evidence="3 4">
    <name type="scientific">Vibrio penaeicida</name>
    <dbReference type="NCBI Taxonomy" id="104609"/>
    <lineage>
        <taxon>Bacteria</taxon>
        <taxon>Pseudomonadati</taxon>
        <taxon>Pseudomonadota</taxon>
        <taxon>Gammaproteobacteria</taxon>
        <taxon>Vibrionales</taxon>
        <taxon>Vibrionaceae</taxon>
        <taxon>Vibrio</taxon>
    </lineage>
</organism>
<sequence>MKIGELSKQTGVSIRMLRYYEEHGLLKPHRTHAGYRDFDSKEIRTIERIKLLSSAGMNLNTILQFLPCIRGDEPVFEPCDELRLLLREQIRISDKKAAELAESQKILKSFLHQIENSSF</sequence>
<dbReference type="PROSITE" id="PS00552">
    <property type="entry name" value="HTH_MERR_1"/>
    <property type="match status" value="1"/>
</dbReference>
<evidence type="ECO:0000259" key="2">
    <source>
        <dbReference type="PROSITE" id="PS50937"/>
    </source>
</evidence>
<dbReference type="Pfam" id="PF13411">
    <property type="entry name" value="MerR_1"/>
    <property type="match status" value="1"/>
</dbReference>
<dbReference type="InterPro" id="IPR000551">
    <property type="entry name" value="MerR-type_HTH_dom"/>
</dbReference>
<dbReference type="EMBL" id="BSNX01000012">
    <property type="protein sequence ID" value="GLQ72079.1"/>
    <property type="molecule type" value="Genomic_DNA"/>
</dbReference>
<evidence type="ECO:0000313" key="4">
    <source>
        <dbReference type="Proteomes" id="UP001156690"/>
    </source>
</evidence>
<gene>
    <name evidence="3" type="ORF">GCM10007932_14390</name>
</gene>
<proteinExistence type="predicted"/>
<evidence type="ECO:0000313" key="3">
    <source>
        <dbReference type="EMBL" id="GLQ72079.1"/>
    </source>
</evidence>
<dbReference type="RefSeq" id="WP_126609593.1">
    <property type="nucleotide sequence ID" value="NZ_AP025145.1"/>
</dbReference>
<dbReference type="CDD" id="cd01282">
    <property type="entry name" value="HTH_MerR-like_sg3"/>
    <property type="match status" value="1"/>
</dbReference>
<name>A0AAV5NNY8_9VIBR</name>
<dbReference type="Gene3D" id="1.10.1660.10">
    <property type="match status" value="1"/>
</dbReference>
<dbReference type="AlphaFoldDB" id="A0AAV5NNY8"/>
<reference evidence="4" key="1">
    <citation type="journal article" date="2019" name="Int. J. Syst. Evol. Microbiol.">
        <title>The Global Catalogue of Microorganisms (GCM) 10K type strain sequencing project: providing services to taxonomists for standard genome sequencing and annotation.</title>
        <authorList>
            <consortium name="The Broad Institute Genomics Platform"/>
            <consortium name="The Broad Institute Genome Sequencing Center for Infectious Disease"/>
            <person name="Wu L."/>
            <person name="Ma J."/>
        </authorList>
    </citation>
    <scope>NUCLEOTIDE SEQUENCE [LARGE SCALE GENOMIC DNA]</scope>
    <source>
        <strain evidence="4">NBRC 15640</strain>
    </source>
</reference>